<sequence>MIIAARAFGYAQARMQARYALLPDEAAWGRLAAARSLTAFLAEARALRFGQWVKGFSRHSSAHELERGVRLQFRDTVDAVAGWMPERWGPAVAWTRWLPYLPLFALLARGDSVPRWACEDYLLVALLDEAGQPRPAMVGEAGLRPLFAGDVDVAAAWLREWQRRWPPSGGEGRSALTRLLALFGAHLVAFRSAAPDATWPLRRELRTELRQRFRRSSLQPVTPFIFLALVALDLERLRAELVGRALFAAEAN</sequence>
<dbReference type="PATRIC" id="fig|765912.4.peg.2225"/>
<gene>
    <name evidence="1" type="ORF">Thimo_2269</name>
</gene>
<organism evidence="1 2">
    <name type="scientific">Thioflavicoccus mobilis 8321</name>
    <dbReference type="NCBI Taxonomy" id="765912"/>
    <lineage>
        <taxon>Bacteria</taxon>
        <taxon>Pseudomonadati</taxon>
        <taxon>Pseudomonadota</taxon>
        <taxon>Gammaproteobacteria</taxon>
        <taxon>Chromatiales</taxon>
        <taxon>Chromatiaceae</taxon>
        <taxon>Thioflavicoccus</taxon>
    </lineage>
</organism>
<reference evidence="1 2" key="1">
    <citation type="submission" date="2011-09" db="EMBL/GenBank/DDBJ databases">
        <title>Complete sequence of chromosome of Thioflavicoccus mobilis 8321.</title>
        <authorList>
            <consortium name="US DOE Joint Genome Institute"/>
            <person name="Lucas S."/>
            <person name="Han J."/>
            <person name="Lapidus A."/>
            <person name="Cheng J.-F."/>
            <person name="Goodwin L."/>
            <person name="Pitluck S."/>
            <person name="Peters L."/>
            <person name="Ovchinnikova G."/>
            <person name="Lu M."/>
            <person name="Detter J.C."/>
            <person name="Han C."/>
            <person name="Tapia R."/>
            <person name="Land M."/>
            <person name="Hauser L."/>
            <person name="Kyrpides N."/>
            <person name="Ivanova N."/>
            <person name="Pagani I."/>
            <person name="Vogl K."/>
            <person name="Liu Z."/>
            <person name="Imhoff J."/>
            <person name="Thiel V."/>
            <person name="Frigaard N.-U."/>
            <person name="Bryant D."/>
            <person name="Woyke T."/>
        </authorList>
    </citation>
    <scope>NUCLEOTIDE SEQUENCE [LARGE SCALE GENOMIC DNA]</scope>
    <source>
        <strain evidence="1 2">8321</strain>
    </source>
</reference>
<dbReference type="eggNOG" id="ENOG5031Z2V">
    <property type="taxonomic scope" value="Bacteria"/>
</dbReference>
<keyword evidence="2" id="KW-1185">Reference proteome</keyword>
<dbReference type="Proteomes" id="UP000010816">
    <property type="component" value="Chromosome"/>
</dbReference>
<accession>L0H0B0</accession>
<dbReference type="OrthoDB" id="5763105at2"/>
<evidence type="ECO:0000313" key="2">
    <source>
        <dbReference type="Proteomes" id="UP000010816"/>
    </source>
</evidence>
<evidence type="ECO:0000313" key="1">
    <source>
        <dbReference type="EMBL" id="AGA91014.1"/>
    </source>
</evidence>
<proteinExistence type="predicted"/>
<name>L0H0B0_9GAMM</name>
<dbReference type="RefSeq" id="WP_015281149.1">
    <property type="nucleotide sequence ID" value="NC_019940.1"/>
</dbReference>
<protein>
    <submittedName>
        <fullName evidence="1">Uncharacterized protein</fullName>
    </submittedName>
</protein>
<dbReference type="STRING" id="765912.Thimo_2269"/>
<dbReference type="KEGG" id="tmb:Thimo_2269"/>
<dbReference type="AlphaFoldDB" id="L0H0B0"/>
<dbReference type="EMBL" id="CP003051">
    <property type="protein sequence ID" value="AGA91014.1"/>
    <property type="molecule type" value="Genomic_DNA"/>
</dbReference>
<dbReference type="HOGENOM" id="CLU_1102382_0_0_6"/>